<feature type="transmembrane region" description="Helical" evidence="8">
    <location>
        <begin position="505"/>
        <end position="526"/>
    </location>
</feature>
<keyword evidence="5 8" id="KW-1133">Transmembrane helix</keyword>
<evidence type="ECO:0000313" key="11">
    <source>
        <dbReference type="EMBL" id="EDO48048.1"/>
    </source>
</evidence>
<feature type="transmembrane region" description="Helical" evidence="8">
    <location>
        <begin position="255"/>
        <end position="281"/>
    </location>
</feature>
<dbReference type="PANTHER" id="PTHR12308">
    <property type="entry name" value="ANOCTAMIN"/>
    <property type="match status" value="1"/>
</dbReference>
<dbReference type="InterPro" id="IPR032394">
    <property type="entry name" value="Anoct_dimer"/>
</dbReference>
<dbReference type="eggNOG" id="KOG2514">
    <property type="taxonomic scope" value="Eukaryota"/>
</dbReference>
<feature type="transmembrane region" description="Helical" evidence="8">
    <location>
        <begin position="625"/>
        <end position="647"/>
    </location>
</feature>
<feature type="transmembrane region" description="Helical" evidence="8">
    <location>
        <begin position="408"/>
        <end position="432"/>
    </location>
</feature>
<proteinExistence type="inferred from homology"/>
<dbReference type="Pfam" id="PF16178">
    <property type="entry name" value="Anoct_dimer"/>
    <property type="match status" value="1"/>
</dbReference>
<keyword evidence="12" id="KW-1185">Reference proteome</keyword>
<evidence type="ECO:0000256" key="5">
    <source>
        <dbReference type="ARBA" id="ARBA00022989"/>
    </source>
</evidence>
<evidence type="ECO:0000259" key="10">
    <source>
        <dbReference type="Pfam" id="PF16178"/>
    </source>
</evidence>
<evidence type="ECO:0000256" key="3">
    <source>
        <dbReference type="ARBA" id="ARBA00022475"/>
    </source>
</evidence>
<reference evidence="11 12" key="1">
    <citation type="journal article" date="2007" name="Science">
        <title>Sea anemone genome reveals ancestral eumetazoan gene repertoire and genomic organization.</title>
        <authorList>
            <person name="Putnam N.H."/>
            <person name="Srivastava M."/>
            <person name="Hellsten U."/>
            <person name="Dirks B."/>
            <person name="Chapman J."/>
            <person name="Salamov A."/>
            <person name="Terry A."/>
            <person name="Shapiro H."/>
            <person name="Lindquist E."/>
            <person name="Kapitonov V.V."/>
            <person name="Jurka J."/>
            <person name="Genikhovich G."/>
            <person name="Grigoriev I.V."/>
            <person name="Lucas S.M."/>
            <person name="Steele R.E."/>
            <person name="Finnerty J.R."/>
            <person name="Technau U."/>
            <person name="Martindale M.Q."/>
            <person name="Rokhsar D.S."/>
        </authorList>
    </citation>
    <scope>NUCLEOTIDE SEQUENCE [LARGE SCALE GENOMIC DNA]</scope>
    <source>
        <strain evidence="12">CH2 X CH6</strain>
    </source>
</reference>
<accession>A7RKU7</accession>
<comment type="similarity">
    <text evidence="2 8">Belongs to the anoctamin family.</text>
</comment>
<dbReference type="HOGENOM" id="CLU_006685_0_1_1"/>
<dbReference type="GO" id="GO:0046983">
    <property type="term" value="F:protein dimerization activity"/>
    <property type="evidence" value="ECO:0007669"/>
    <property type="project" value="InterPro"/>
</dbReference>
<keyword evidence="6 8" id="KW-0472">Membrane</keyword>
<feature type="domain" description="Anoctamin dimerisation" evidence="10">
    <location>
        <begin position="16"/>
        <end position="241"/>
    </location>
</feature>
<dbReference type="EMBL" id="DS469516">
    <property type="protein sequence ID" value="EDO48048.1"/>
    <property type="molecule type" value="Genomic_DNA"/>
</dbReference>
<feature type="transmembrane region" description="Helical" evidence="8">
    <location>
        <begin position="452"/>
        <end position="475"/>
    </location>
</feature>
<keyword evidence="3" id="KW-1003">Cell membrane</keyword>
<organism evidence="11 12">
    <name type="scientific">Nematostella vectensis</name>
    <name type="common">Starlet sea anemone</name>
    <dbReference type="NCBI Taxonomy" id="45351"/>
    <lineage>
        <taxon>Eukaryota</taxon>
        <taxon>Metazoa</taxon>
        <taxon>Cnidaria</taxon>
        <taxon>Anthozoa</taxon>
        <taxon>Hexacorallia</taxon>
        <taxon>Actiniaria</taxon>
        <taxon>Edwardsiidae</taxon>
        <taxon>Nematostella</taxon>
    </lineage>
</organism>
<evidence type="ECO:0000259" key="9">
    <source>
        <dbReference type="Pfam" id="PF04547"/>
    </source>
</evidence>
<dbReference type="InterPro" id="IPR049452">
    <property type="entry name" value="Anoctamin_TM"/>
</dbReference>
<protein>
    <recommendedName>
        <fullName evidence="8">Anoctamin</fullName>
    </recommendedName>
</protein>
<keyword evidence="7" id="KW-0325">Glycoprotein</keyword>
<sequence length="853" mass="98070">MENANNDNTVGPTGRFFNKGGHKVDYVLVYETCQEREDKDPKFAAKMADFERKRDAFEAALSEQGLVIERESITSPQNDKVKRHFVKLHVPWRTLSSKAEELMLKAPLQENDIDLKTTGEKIFDPFRIKDSSIPEKPKCFMAYFKERKVDKYMGKAEPEKMFTALDRHYVVQRICYATRFAEGPKGVGLKQLVYEGAYCANYPLHDGDDDVIGESSYPSNDRQRLKKDWSSMKRIFKYQPLDTVKGYYGTAIALYFAWLGFYTAMLIPLAIVGLLVFIYGIGSSATSPTVRDACDTNNKFYMCPLCDRTCSYWDLVSTTCMYARVTHFFDNDGTVFLAIFTSVWATLFLEFWKRRQAVLAYEWHVANFEEEEEQIRPEFAATAPTLKKNIITGKLEPHIPRRTLYQRYGAIGSVVAFMILLVIAAVIGVVVYRAAVFAALSGNSDSTIRARYAMIAIGSRIITSMTAALINLLCINILKLFYNRLAVWLTNWENPRTKTDYEDSFTYKMYLFQFVNTYASIFYIAFFKSEIVVGTPGRYKRIAGKYRLEGCSAQGCFLELCVQMLIIMVGQQIIGNITEVAIPAIMTWIKERKEPKNKQLPQFEQDYNLQPQEEHNLFWEYLEIVLQYGFVTMFIAAFPLAPLFSLLNSIVEIRVDAINFVSQFRRPDTMIAEDIGAWYRILETLTRLSVLINAFVLSFTSEFIPKLVYKLKYAPEGSEGTLEGYLNNSLSAINVTVMEEWEPGTAPLNPTKNLNYTETFCRYKGYHDNTYPFKFNKQYWHVIAARLAFVFVFQYTVYAITSFIAWAVPDQPRSLELRSKREEHLTKKILYNKGRSGRLSRSNDVDSGHSGML</sequence>
<name>A7RKU7_NEMVE</name>
<dbReference type="InParanoid" id="A7RKU7"/>
<feature type="transmembrane region" description="Helical" evidence="8">
    <location>
        <begin position="334"/>
        <end position="352"/>
    </location>
</feature>
<evidence type="ECO:0000256" key="8">
    <source>
        <dbReference type="RuleBase" id="RU280814"/>
    </source>
</evidence>
<dbReference type="GO" id="GO:1902476">
    <property type="term" value="P:chloride transmembrane transport"/>
    <property type="evidence" value="ECO:0000318"/>
    <property type="project" value="GO_Central"/>
</dbReference>
<keyword evidence="4 8" id="KW-0812">Transmembrane</keyword>
<dbReference type="AlphaFoldDB" id="A7RKU7"/>
<dbReference type="InterPro" id="IPR007632">
    <property type="entry name" value="Anoctamin"/>
</dbReference>
<dbReference type="Proteomes" id="UP000001593">
    <property type="component" value="Unassembled WGS sequence"/>
</dbReference>
<dbReference type="PhylomeDB" id="A7RKU7"/>
<feature type="transmembrane region" description="Helical" evidence="8">
    <location>
        <begin position="783"/>
        <end position="808"/>
    </location>
</feature>
<evidence type="ECO:0000256" key="4">
    <source>
        <dbReference type="ARBA" id="ARBA00022692"/>
    </source>
</evidence>
<comment type="subcellular location">
    <subcellularLocation>
        <location evidence="1">Cell membrane</location>
        <topology evidence="1">Multi-pass membrane protein</topology>
    </subcellularLocation>
    <subcellularLocation>
        <location evidence="8">Membrane</location>
        <topology evidence="8">Multi-pass membrane protein</topology>
    </subcellularLocation>
</comment>
<feature type="domain" description="Anoctamin transmembrane" evidence="9">
    <location>
        <begin position="245"/>
        <end position="822"/>
    </location>
</feature>
<dbReference type="GO" id="GO:0005886">
    <property type="term" value="C:plasma membrane"/>
    <property type="evidence" value="ECO:0000318"/>
    <property type="project" value="GO_Central"/>
</dbReference>
<comment type="caution">
    <text evidence="8">Lacks conserved residue(s) required for the propagation of feature annotation.</text>
</comment>
<evidence type="ECO:0000313" key="12">
    <source>
        <dbReference type="Proteomes" id="UP000001593"/>
    </source>
</evidence>
<dbReference type="OMA" id="HITINTE"/>
<dbReference type="PANTHER" id="PTHR12308:SF84">
    <property type="entry name" value="ANOCTAMIN"/>
    <property type="match status" value="1"/>
</dbReference>
<evidence type="ECO:0000256" key="6">
    <source>
        <dbReference type="ARBA" id="ARBA00023136"/>
    </source>
</evidence>
<dbReference type="Pfam" id="PF04547">
    <property type="entry name" value="Anoctamin"/>
    <property type="match status" value="1"/>
</dbReference>
<evidence type="ECO:0000256" key="7">
    <source>
        <dbReference type="ARBA" id="ARBA00023180"/>
    </source>
</evidence>
<evidence type="ECO:0000256" key="2">
    <source>
        <dbReference type="ARBA" id="ARBA00009671"/>
    </source>
</evidence>
<gene>
    <name evidence="11" type="ORF">NEMVEDRAFT_v1g159852</name>
</gene>
<evidence type="ECO:0000256" key="1">
    <source>
        <dbReference type="ARBA" id="ARBA00004651"/>
    </source>
</evidence>
<dbReference type="GO" id="GO:0005254">
    <property type="term" value="F:chloride channel activity"/>
    <property type="evidence" value="ECO:0000318"/>
    <property type="project" value="GO_Central"/>
</dbReference>